<evidence type="ECO:0000256" key="4">
    <source>
        <dbReference type="ARBA" id="ARBA00023008"/>
    </source>
</evidence>
<feature type="transmembrane region" description="Helical" evidence="5">
    <location>
        <begin position="458"/>
        <end position="476"/>
    </location>
</feature>
<dbReference type="Gene3D" id="2.60.40.1220">
    <property type="match status" value="1"/>
</dbReference>
<feature type="domain" description="CopC" evidence="6">
    <location>
        <begin position="99"/>
        <end position="195"/>
    </location>
</feature>
<dbReference type="GO" id="GO:0042597">
    <property type="term" value="C:periplasmic space"/>
    <property type="evidence" value="ECO:0007669"/>
    <property type="project" value="InterPro"/>
</dbReference>
<sequence>MKHPVSVFVLGTDGVRTIMEKLLESGEEGRERQFLLQKIVTADSPMEPYRKVDEFDRIKDEKAKEVGDMLMHSIKRLWTVLSLAFFLVLAIGTNLAYAHAGMMGSSPQDGELLQTNPGQISMRFTETLEPDLVTIRLFDWDGKEIQMQRPTLQPGDASQVNAQLPADLAEGTYSVIVSVVSEDGHPVEERLTFSIGQKSAVVVPPGENKTDTNYLIVYRYLAQGIILLGGGLYLIAAWGQRYGLPKLAALIGIGRQIGWALAIVGLIFLWFLYDESLKAVSLTDALLHLDSNLLMQSPFAVMLIVSFILLLLLAIPGMVSGWYAGIWVLLISAQAFGGHAWGIAPVWLSIVLRLLHVFTVALWLGALVYLLLVSKEAERGNEPFKRFFLRLVATAAVLAVVTGVFMLLVQTDVTSILASSLAWNYLLYGKIVSVVIMLALAYRQTKRWRGSNQLQRKWLRWEIVFGIVAVLAGLWMSQTNYPTDATNKTDTTNTQAAYASSDKLGGFSR</sequence>
<organism evidence="7 8">
    <name type="scientific">Brevibacillus parabrevis</name>
    <dbReference type="NCBI Taxonomy" id="54914"/>
    <lineage>
        <taxon>Bacteria</taxon>
        <taxon>Bacillati</taxon>
        <taxon>Bacillota</taxon>
        <taxon>Bacilli</taxon>
        <taxon>Bacillales</taxon>
        <taxon>Paenibacillaceae</taxon>
        <taxon>Brevibacillus</taxon>
    </lineage>
</organism>
<reference evidence="7 8" key="1">
    <citation type="submission" date="2019-06" db="EMBL/GenBank/DDBJ databases">
        <title>Whole genome shotgun sequence of Brevibacillus parabrevis NBRC 12334.</title>
        <authorList>
            <person name="Hosoyama A."/>
            <person name="Uohara A."/>
            <person name="Ohji S."/>
            <person name="Ichikawa N."/>
        </authorList>
    </citation>
    <scope>NUCLEOTIDE SEQUENCE [LARGE SCALE GENOMIC DNA]</scope>
    <source>
        <strain evidence="7 8">NBRC 12334</strain>
    </source>
</reference>
<dbReference type="GO" id="GO:0006825">
    <property type="term" value="P:copper ion transport"/>
    <property type="evidence" value="ECO:0007669"/>
    <property type="project" value="InterPro"/>
</dbReference>
<keyword evidence="5" id="KW-0812">Transmembrane</keyword>
<name>A0A4Y3PUJ0_BREPA</name>
<dbReference type="InterPro" id="IPR014755">
    <property type="entry name" value="Cu-Rt/internalin_Ig-like"/>
</dbReference>
<feature type="transmembrane region" description="Helical" evidence="5">
    <location>
        <begin position="293"/>
        <end position="315"/>
    </location>
</feature>
<dbReference type="EMBL" id="BJMH01000033">
    <property type="protein sequence ID" value="GEB35088.1"/>
    <property type="molecule type" value="Genomic_DNA"/>
</dbReference>
<comment type="subcellular location">
    <subcellularLocation>
        <location evidence="1">Cell envelope</location>
    </subcellularLocation>
</comment>
<evidence type="ECO:0000313" key="8">
    <source>
        <dbReference type="Proteomes" id="UP000316882"/>
    </source>
</evidence>
<feature type="transmembrane region" description="Helical" evidence="5">
    <location>
        <begin position="350"/>
        <end position="372"/>
    </location>
</feature>
<evidence type="ECO:0000256" key="5">
    <source>
        <dbReference type="SAM" id="Phobius"/>
    </source>
</evidence>
<evidence type="ECO:0000256" key="1">
    <source>
        <dbReference type="ARBA" id="ARBA00004196"/>
    </source>
</evidence>
<dbReference type="AlphaFoldDB" id="A0A4Y3PUJ0"/>
<keyword evidence="4" id="KW-0186">Copper</keyword>
<dbReference type="InterPro" id="IPR032694">
    <property type="entry name" value="CopC/D"/>
</dbReference>
<evidence type="ECO:0000313" key="7">
    <source>
        <dbReference type="EMBL" id="GEB35088.1"/>
    </source>
</evidence>
<accession>A0A4Y3PUJ0</accession>
<dbReference type="Pfam" id="PF04234">
    <property type="entry name" value="CopC"/>
    <property type="match status" value="1"/>
</dbReference>
<feature type="transmembrane region" description="Helical" evidence="5">
    <location>
        <begin position="387"/>
        <end position="409"/>
    </location>
</feature>
<dbReference type="GO" id="GO:0005507">
    <property type="term" value="F:copper ion binding"/>
    <property type="evidence" value="ECO:0007669"/>
    <property type="project" value="InterPro"/>
</dbReference>
<feature type="transmembrane region" description="Helical" evidence="5">
    <location>
        <begin position="216"/>
        <end position="235"/>
    </location>
</feature>
<dbReference type="STRING" id="54914.AV540_10235"/>
<dbReference type="GO" id="GO:0046688">
    <property type="term" value="P:response to copper ion"/>
    <property type="evidence" value="ECO:0007669"/>
    <property type="project" value="InterPro"/>
</dbReference>
<dbReference type="InterPro" id="IPR014756">
    <property type="entry name" value="Ig_E-set"/>
</dbReference>
<protein>
    <recommendedName>
        <fullName evidence="6">CopC domain-containing protein</fullName>
    </recommendedName>
</protein>
<dbReference type="SUPFAM" id="SSF81296">
    <property type="entry name" value="E set domains"/>
    <property type="match status" value="1"/>
</dbReference>
<evidence type="ECO:0000259" key="6">
    <source>
        <dbReference type="Pfam" id="PF04234"/>
    </source>
</evidence>
<dbReference type="PANTHER" id="PTHR34820">
    <property type="entry name" value="INNER MEMBRANE PROTEIN YEBZ"/>
    <property type="match status" value="1"/>
</dbReference>
<feature type="transmembrane region" description="Helical" evidence="5">
    <location>
        <begin position="421"/>
        <end position="442"/>
    </location>
</feature>
<comment type="caution">
    <text evidence="7">The sequence shown here is derived from an EMBL/GenBank/DDBJ whole genome shotgun (WGS) entry which is preliminary data.</text>
</comment>
<gene>
    <name evidence="7" type="ORF">BPA01_46680</name>
</gene>
<keyword evidence="2" id="KW-0479">Metal-binding</keyword>
<keyword evidence="3" id="KW-0732">Signal</keyword>
<dbReference type="PANTHER" id="PTHR34820:SF4">
    <property type="entry name" value="INNER MEMBRANE PROTEIN YEBZ"/>
    <property type="match status" value="1"/>
</dbReference>
<keyword evidence="8" id="KW-1185">Reference proteome</keyword>
<feature type="transmembrane region" description="Helical" evidence="5">
    <location>
        <begin position="247"/>
        <end position="273"/>
    </location>
</feature>
<dbReference type="GO" id="GO:0005886">
    <property type="term" value="C:plasma membrane"/>
    <property type="evidence" value="ECO:0007669"/>
    <property type="project" value="TreeGrafter"/>
</dbReference>
<dbReference type="InterPro" id="IPR007348">
    <property type="entry name" value="CopC_dom"/>
</dbReference>
<evidence type="ECO:0000256" key="2">
    <source>
        <dbReference type="ARBA" id="ARBA00022723"/>
    </source>
</evidence>
<feature type="transmembrane region" description="Helical" evidence="5">
    <location>
        <begin position="322"/>
        <end position="344"/>
    </location>
</feature>
<dbReference type="Proteomes" id="UP000316882">
    <property type="component" value="Unassembled WGS sequence"/>
</dbReference>
<proteinExistence type="predicted"/>
<keyword evidence="5" id="KW-1133">Transmembrane helix</keyword>
<dbReference type="GO" id="GO:0030313">
    <property type="term" value="C:cell envelope"/>
    <property type="evidence" value="ECO:0007669"/>
    <property type="project" value="UniProtKB-SubCell"/>
</dbReference>
<keyword evidence="5" id="KW-0472">Membrane</keyword>
<feature type="transmembrane region" description="Helical" evidence="5">
    <location>
        <begin position="77"/>
        <end position="97"/>
    </location>
</feature>
<evidence type="ECO:0000256" key="3">
    <source>
        <dbReference type="ARBA" id="ARBA00022729"/>
    </source>
</evidence>